<dbReference type="AlphaFoldDB" id="A0A8E2B1W1"/>
<accession>A0A8E2B1W1</accession>
<evidence type="ECO:0000313" key="2">
    <source>
        <dbReference type="EMBL" id="OCH92300.1"/>
    </source>
</evidence>
<organism evidence="2 3">
    <name type="scientific">Obba rivulosa</name>
    <dbReference type="NCBI Taxonomy" id="1052685"/>
    <lineage>
        <taxon>Eukaryota</taxon>
        <taxon>Fungi</taxon>
        <taxon>Dikarya</taxon>
        <taxon>Basidiomycota</taxon>
        <taxon>Agaricomycotina</taxon>
        <taxon>Agaricomycetes</taxon>
        <taxon>Polyporales</taxon>
        <taxon>Gelatoporiaceae</taxon>
        <taxon>Obba</taxon>
    </lineage>
</organism>
<keyword evidence="1" id="KW-0472">Membrane</keyword>
<evidence type="ECO:0000313" key="3">
    <source>
        <dbReference type="Proteomes" id="UP000250043"/>
    </source>
</evidence>
<protein>
    <submittedName>
        <fullName evidence="2">Uncharacterized protein</fullName>
    </submittedName>
</protein>
<feature type="transmembrane region" description="Helical" evidence="1">
    <location>
        <begin position="21"/>
        <end position="41"/>
    </location>
</feature>
<dbReference type="PROSITE" id="PS51257">
    <property type="entry name" value="PROKAR_LIPOPROTEIN"/>
    <property type="match status" value="1"/>
</dbReference>
<proteinExistence type="predicted"/>
<dbReference type="EMBL" id="KV722371">
    <property type="protein sequence ID" value="OCH92300.1"/>
    <property type="molecule type" value="Genomic_DNA"/>
</dbReference>
<dbReference type="Pfam" id="PF14494">
    <property type="entry name" value="DUF4436"/>
    <property type="match status" value="1"/>
</dbReference>
<keyword evidence="1" id="KW-1133">Transmembrane helix</keyword>
<dbReference type="InterPro" id="IPR027948">
    <property type="entry name" value="DUF4436"/>
</dbReference>
<feature type="transmembrane region" description="Helical" evidence="1">
    <location>
        <begin position="243"/>
        <end position="268"/>
    </location>
</feature>
<name>A0A8E2B1W1_9APHY</name>
<sequence>MIWLDQKYEKSLRFLKKHWTLVILLFLATVVSCSIGIGWALRLHTFDGVNPFDFTLNANVFLSANLVDIDPQKQVMTLEWAIDGYQVGTMSNGSVIWCEEVDSCPDVAIYFDVNLLQTSSSSPGTIASNTKPDPIFILNGTNWQTYFQGTDYRPSSPYFRTDVAITDAGTRRTAQSYPFDKYTATLAIFAEAIPGNDTIGLYVERTTGIAVGFNAKLLDSGLASDNKTFVKNIEVTRGPVIRVYAIFIVMAIWVVTLTFLVAGVAVIFFGKGVRAEVLTLPVATLFAFTQLRSTLPGAPDGFGTCDVIHPDFVGILPCLALLTVCSVFMTAIFLFRNPEVNTSTYNVMFSDPSEPPSDEKRPLVQ</sequence>
<gene>
    <name evidence="2" type="ORF">OBBRIDRAFT_727035</name>
</gene>
<reference evidence="2 3" key="1">
    <citation type="submission" date="2016-07" db="EMBL/GenBank/DDBJ databases">
        <title>Draft genome of the white-rot fungus Obba rivulosa 3A-2.</title>
        <authorList>
            <consortium name="DOE Joint Genome Institute"/>
            <person name="Miettinen O."/>
            <person name="Riley R."/>
            <person name="Acob R."/>
            <person name="Barry K."/>
            <person name="Cullen D."/>
            <person name="De Vries R."/>
            <person name="Hainaut M."/>
            <person name="Hatakka A."/>
            <person name="Henrissat B."/>
            <person name="Hilden K."/>
            <person name="Kuo R."/>
            <person name="Labutti K."/>
            <person name="Lipzen A."/>
            <person name="Makela M.R."/>
            <person name="Sandor L."/>
            <person name="Spatafora J.W."/>
            <person name="Grigoriev I.V."/>
            <person name="Hibbett D.S."/>
        </authorList>
    </citation>
    <scope>NUCLEOTIDE SEQUENCE [LARGE SCALE GENOMIC DNA]</scope>
    <source>
        <strain evidence="2 3">3A-2</strain>
    </source>
</reference>
<keyword evidence="3" id="KW-1185">Reference proteome</keyword>
<dbReference type="Proteomes" id="UP000250043">
    <property type="component" value="Unassembled WGS sequence"/>
</dbReference>
<evidence type="ECO:0000256" key="1">
    <source>
        <dbReference type="SAM" id="Phobius"/>
    </source>
</evidence>
<feature type="transmembrane region" description="Helical" evidence="1">
    <location>
        <begin position="312"/>
        <end position="335"/>
    </location>
</feature>
<feature type="transmembrane region" description="Helical" evidence="1">
    <location>
        <begin position="275"/>
        <end position="292"/>
    </location>
</feature>
<keyword evidence="1" id="KW-0812">Transmembrane</keyword>
<dbReference type="OrthoDB" id="2923771at2759"/>